<accession>A0A481YQM1</accession>
<organism evidence="1">
    <name type="scientific">Iridovirus LCIVAC01</name>
    <dbReference type="NCBI Taxonomy" id="2506607"/>
    <lineage>
        <taxon>Viruses</taxon>
        <taxon>Varidnaviria</taxon>
        <taxon>Bamfordvirae</taxon>
        <taxon>Nucleocytoviricota</taxon>
        <taxon>Megaviricetes</taxon>
        <taxon>Pimascovirales</taxon>
        <taxon>Pimascovirales incertae sedis</taxon>
        <taxon>Iridoviridae</taxon>
    </lineage>
</organism>
<dbReference type="Pfam" id="PF19114">
    <property type="entry name" value="EsV_1_7_cys"/>
    <property type="match status" value="4"/>
</dbReference>
<dbReference type="SMART" id="SM01425">
    <property type="entry name" value="EsV_1_7"/>
    <property type="match status" value="4"/>
</dbReference>
<evidence type="ECO:0000313" key="1">
    <source>
        <dbReference type="EMBL" id="QBK85270.1"/>
    </source>
</evidence>
<dbReference type="InterPro" id="IPR043822">
    <property type="entry name" value="EsV_1_7_cys"/>
</dbReference>
<reference evidence="1" key="1">
    <citation type="journal article" date="2019" name="MBio">
        <title>Virus Genomes from Deep Sea Sediments Expand the Ocean Megavirome and Support Independent Origins of Viral Gigantism.</title>
        <authorList>
            <person name="Backstrom D."/>
            <person name="Yutin N."/>
            <person name="Jorgensen S.L."/>
            <person name="Dharamshi J."/>
            <person name="Homa F."/>
            <person name="Zaremba-Niedwiedzka K."/>
            <person name="Spang A."/>
            <person name="Wolf Y.I."/>
            <person name="Koonin E.V."/>
            <person name="Ettema T.J."/>
        </authorList>
    </citation>
    <scope>NUCLEOTIDE SEQUENCE</scope>
</reference>
<proteinExistence type="predicted"/>
<sequence length="333" mass="38999">MKNIINKKCICGKQPCFGFPGDKKPTCCFDCKEDGMEDIKTRRCKCRKKTTPCFGFPGDKRPTCCIDCKEDGMIDIKSRKCICGKRPSFGFPADKRPTCCKDCKKDRMIDINHLKCICGKRPNFGFLGDKRASCCVICRKDGMIDIKNNKCKSNERRILCDVQVNKNNYYDGYCTHCFAHLFPDHPKTVRICKRSKELQVAHHISSKYEGFLHDKPLYVNLQGGCCPSKRRIDLRKLIGNTLLCIEIDENQHRGYCPKDEENRYNDLFMDFSGKYIFIRYNPDKFKNEKGKKRNPKFETRIEVLEKEIEKHILRIQKEENKDLVEIYHLFFDL</sequence>
<protein>
    <recommendedName>
        <fullName evidence="2">Endonuclease</fullName>
    </recommendedName>
</protein>
<name>A0A481YQM1_9VIRU</name>
<dbReference type="EMBL" id="MK500312">
    <property type="protein sequence ID" value="QBK85270.1"/>
    <property type="molecule type" value="Genomic_DNA"/>
</dbReference>
<gene>
    <name evidence="1" type="ORF">LCIVAC01_00790</name>
</gene>
<evidence type="ECO:0008006" key="2">
    <source>
        <dbReference type="Google" id="ProtNLM"/>
    </source>
</evidence>